<evidence type="ECO:0000256" key="4">
    <source>
        <dbReference type="ARBA" id="ARBA00022692"/>
    </source>
</evidence>
<proteinExistence type="inferred from homology"/>
<dbReference type="PANTHER" id="PTHR14399">
    <property type="entry name" value="P53-INDUCED PROTEIN RELATED"/>
    <property type="match status" value="1"/>
</dbReference>
<feature type="transmembrane region" description="Helical" evidence="8">
    <location>
        <begin position="100"/>
        <end position="126"/>
    </location>
</feature>
<name>A0AA36F7X0_OCTVU</name>
<evidence type="ECO:0000256" key="1">
    <source>
        <dbReference type="ARBA" id="ARBA00004141"/>
    </source>
</evidence>
<dbReference type="InterPro" id="IPR015664">
    <property type="entry name" value="P53_induced"/>
</dbReference>
<feature type="transmembrane region" description="Helical" evidence="8">
    <location>
        <begin position="46"/>
        <end position="70"/>
    </location>
</feature>
<dbReference type="PROSITE" id="PS01346">
    <property type="entry name" value="CLAUDIN"/>
    <property type="match status" value="1"/>
</dbReference>
<feature type="transmembrane region" description="Helical" evidence="8">
    <location>
        <begin position="138"/>
        <end position="159"/>
    </location>
</feature>
<dbReference type="GO" id="GO:0098609">
    <property type="term" value="P:cell-cell adhesion"/>
    <property type="evidence" value="ECO:0007669"/>
    <property type="project" value="TreeGrafter"/>
</dbReference>
<dbReference type="Gene3D" id="1.20.140.150">
    <property type="match status" value="1"/>
</dbReference>
<evidence type="ECO:0000256" key="7">
    <source>
        <dbReference type="ARBA" id="ARBA00023136"/>
    </source>
</evidence>
<dbReference type="GO" id="GO:0005911">
    <property type="term" value="C:cell-cell junction"/>
    <property type="evidence" value="ECO:0007669"/>
    <property type="project" value="TreeGrafter"/>
</dbReference>
<comment type="subcellular location">
    <subcellularLocation>
        <location evidence="2">Cell junction</location>
    </subcellularLocation>
    <subcellularLocation>
        <location evidence="1">Membrane</location>
        <topology evidence="1">Multi-pass membrane protein</topology>
    </subcellularLocation>
</comment>
<dbReference type="InterPro" id="IPR017974">
    <property type="entry name" value="Claudin_CS"/>
</dbReference>
<dbReference type="PANTHER" id="PTHR14399:SF5">
    <property type="entry name" value="CELL JUNCTION PROTEIN VAB-9"/>
    <property type="match status" value="1"/>
</dbReference>
<feature type="transmembrane region" description="Helical" evidence="8">
    <location>
        <begin position="179"/>
        <end position="200"/>
    </location>
</feature>
<keyword evidence="6 8" id="KW-1133">Transmembrane helix</keyword>
<dbReference type="Pfam" id="PF00822">
    <property type="entry name" value="PMP22_Claudin"/>
    <property type="match status" value="1"/>
</dbReference>
<keyword evidence="10" id="KW-1185">Reference proteome</keyword>
<reference evidence="9" key="1">
    <citation type="submission" date="2023-08" db="EMBL/GenBank/DDBJ databases">
        <authorList>
            <person name="Alioto T."/>
            <person name="Alioto T."/>
            <person name="Gomez Garrido J."/>
        </authorList>
    </citation>
    <scope>NUCLEOTIDE SEQUENCE</scope>
</reference>
<keyword evidence="7 8" id="KW-0472">Membrane</keyword>
<evidence type="ECO:0000256" key="6">
    <source>
        <dbReference type="ARBA" id="ARBA00022989"/>
    </source>
</evidence>
<dbReference type="EMBL" id="OX597822">
    <property type="protein sequence ID" value="CAI9727564.1"/>
    <property type="molecule type" value="Genomic_DNA"/>
</dbReference>
<organism evidence="9 10">
    <name type="scientific">Octopus vulgaris</name>
    <name type="common">Common octopus</name>
    <dbReference type="NCBI Taxonomy" id="6645"/>
    <lineage>
        <taxon>Eukaryota</taxon>
        <taxon>Metazoa</taxon>
        <taxon>Spiralia</taxon>
        <taxon>Lophotrochozoa</taxon>
        <taxon>Mollusca</taxon>
        <taxon>Cephalopoda</taxon>
        <taxon>Coleoidea</taxon>
        <taxon>Octopodiformes</taxon>
        <taxon>Octopoda</taxon>
        <taxon>Incirrata</taxon>
        <taxon>Octopodidae</taxon>
        <taxon>Octopus</taxon>
    </lineage>
</organism>
<keyword evidence="4 8" id="KW-0812">Transmembrane</keyword>
<evidence type="ECO:0000256" key="3">
    <source>
        <dbReference type="ARBA" id="ARBA00008691"/>
    </source>
</evidence>
<dbReference type="AlphaFoldDB" id="A0AA36F7X0"/>
<evidence type="ECO:0000313" key="9">
    <source>
        <dbReference type="EMBL" id="CAI9727564.1"/>
    </source>
</evidence>
<dbReference type="Proteomes" id="UP001162480">
    <property type="component" value="Chromosome 9"/>
</dbReference>
<dbReference type="InterPro" id="IPR004031">
    <property type="entry name" value="PMP22/EMP/MP20/Claudin"/>
</dbReference>
<keyword evidence="5" id="KW-0965">Cell junction</keyword>
<sequence length="226" mass="25277">MGVVRWQLKTEGGSQEGKKRKVYTRTKRMAPTATIETVTIVRPLKVISVLCGIIAALLLLFSISTTTWLVNTTERRGLWEKCIVYSMESVECAKNEAAPWRSACAAMCIMSLLICLLATFAAVIGLNTKNCKLKYRMYSVARGVMLLAIICGCIGLITFPIKFRSELPEDDDVPWEFGWAYGVGWGAVIFMTGACILLLLDKESEEITYHEKTVYNEDDYETEATT</sequence>
<evidence type="ECO:0000256" key="2">
    <source>
        <dbReference type="ARBA" id="ARBA00004282"/>
    </source>
</evidence>
<accession>A0AA36F7X0</accession>
<evidence type="ECO:0000256" key="5">
    <source>
        <dbReference type="ARBA" id="ARBA00022949"/>
    </source>
</evidence>
<protein>
    <submittedName>
        <fullName evidence="9">Transmembrane protein 47 isoform X2</fullName>
    </submittedName>
</protein>
<evidence type="ECO:0000256" key="8">
    <source>
        <dbReference type="SAM" id="Phobius"/>
    </source>
</evidence>
<gene>
    <name evidence="9" type="ORF">OCTVUL_1B027459</name>
</gene>
<dbReference type="GO" id="GO:0016020">
    <property type="term" value="C:membrane"/>
    <property type="evidence" value="ECO:0007669"/>
    <property type="project" value="UniProtKB-SubCell"/>
</dbReference>
<evidence type="ECO:0000313" key="10">
    <source>
        <dbReference type="Proteomes" id="UP001162480"/>
    </source>
</evidence>
<comment type="similarity">
    <text evidence="3">Belongs to the TMEM47 family.</text>
</comment>